<reference evidence="2 3" key="1">
    <citation type="submission" date="2020-10" db="EMBL/GenBank/DDBJ databases">
        <title>Plant Genome Project.</title>
        <authorList>
            <person name="Zhang R.-G."/>
        </authorList>
    </citation>
    <scope>NUCLEOTIDE SEQUENCE [LARGE SCALE GENOMIC DNA]</scope>
    <source>
        <strain evidence="2">FAFU-HL-1</strain>
        <tissue evidence="2">Leaf</tissue>
    </source>
</reference>
<dbReference type="AlphaFoldDB" id="A0A835MI85"/>
<evidence type="ECO:0000256" key="1">
    <source>
        <dbReference type="SAM" id="MobiDB-lite"/>
    </source>
</evidence>
<proteinExistence type="predicted"/>
<dbReference type="Proteomes" id="UP000657918">
    <property type="component" value="Chromosome 16"/>
</dbReference>
<name>A0A835MI85_9ROSI</name>
<accession>A0A835MI85</accession>
<dbReference type="EMBL" id="JADGMS010000016">
    <property type="protein sequence ID" value="KAF9666875.1"/>
    <property type="molecule type" value="Genomic_DNA"/>
</dbReference>
<sequence length="178" mass="19831">MVSLDFILNVTLKESVQKACLLQRVSMPENENQLFFISSSCSRYHSRSKPKSEKSATGNFRNSVTEPEQASASSFPDVQICVSYTGAVLRTHFFALFKIHAFTEPGIPLNRIPFQGPDRYLGSEFSLRTFSGYPSALNPYVKAPLDGSSGVFHEDRYRSRPVIVFLPSFIPGSKVSHG</sequence>
<feature type="region of interest" description="Disordered" evidence="1">
    <location>
        <begin position="44"/>
        <end position="63"/>
    </location>
</feature>
<gene>
    <name evidence="2" type="ORF">SADUNF_Sadunf16G0274200</name>
</gene>
<evidence type="ECO:0000313" key="3">
    <source>
        <dbReference type="Proteomes" id="UP000657918"/>
    </source>
</evidence>
<protein>
    <submittedName>
        <fullName evidence="2">Uncharacterized protein</fullName>
    </submittedName>
</protein>
<keyword evidence="3" id="KW-1185">Reference proteome</keyword>
<comment type="caution">
    <text evidence="2">The sequence shown here is derived from an EMBL/GenBank/DDBJ whole genome shotgun (WGS) entry which is preliminary data.</text>
</comment>
<organism evidence="2 3">
    <name type="scientific">Salix dunnii</name>
    <dbReference type="NCBI Taxonomy" id="1413687"/>
    <lineage>
        <taxon>Eukaryota</taxon>
        <taxon>Viridiplantae</taxon>
        <taxon>Streptophyta</taxon>
        <taxon>Embryophyta</taxon>
        <taxon>Tracheophyta</taxon>
        <taxon>Spermatophyta</taxon>
        <taxon>Magnoliopsida</taxon>
        <taxon>eudicotyledons</taxon>
        <taxon>Gunneridae</taxon>
        <taxon>Pentapetalae</taxon>
        <taxon>rosids</taxon>
        <taxon>fabids</taxon>
        <taxon>Malpighiales</taxon>
        <taxon>Salicaceae</taxon>
        <taxon>Saliceae</taxon>
        <taxon>Salix</taxon>
    </lineage>
</organism>
<evidence type="ECO:0000313" key="2">
    <source>
        <dbReference type="EMBL" id="KAF9666875.1"/>
    </source>
</evidence>